<keyword evidence="10" id="KW-1185">Reference proteome</keyword>
<comment type="similarity">
    <text evidence="7">Belongs to the DHHC palmitoyltransferase family.</text>
</comment>
<dbReference type="AlphaFoldDB" id="A0A9P0IVF1"/>
<dbReference type="Pfam" id="PF01529">
    <property type="entry name" value="DHHC"/>
    <property type="match status" value="1"/>
</dbReference>
<feature type="domain" description="Palmitoyltransferase DHHC" evidence="8">
    <location>
        <begin position="99"/>
        <end position="185"/>
    </location>
</feature>
<keyword evidence="3 7" id="KW-0812">Transmembrane</keyword>
<comment type="subcellular location">
    <subcellularLocation>
        <location evidence="1">Membrane</location>
        <topology evidence="1">Multi-pass membrane protein</topology>
    </subcellularLocation>
</comment>
<sequence length="260" mass="30841">MIMMTLDQFWKFLNTVRKKSFTEIILCLFFLVLILAYYCVNVFHILPCMYQLPSVLYLTHMLSLTFMVFNLLANFLAVMYADSSVIGRLLTISKYTSKEDITYCYVCQCDVPLRCWHCDKCNVCILTRDHHCTFSTTCVGHYNRRYFLWFLLYLSVASFYEIILISYYTYYKVTIKFSDLMVLVPFQSVLTGFHLTADKVCKGLVCHEKQESNYDFGLMRNLETVFGEKWYITWISPFIESKLPYNGIDWQSHVNQYKTK</sequence>
<comment type="domain">
    <text evidence="7">The DHHC domain is required for palmitoyltransferase activity.</text>
</comment>
<keyword evidence="6 7" id="KW-0012">Acyltransferase</keyword>
<dbReference type="GO" id="GO:0019706">
    <property type="term" value="F:protein-cysteine S-palmitoyltransferase activity"/>
    <property type="evidence" value="ECO:0007669"/>
    <property type="project" value="UniProtKB-EC"/>
</dbReference>
<evidence type="ECO:0000256" key="3">
    <source>
        <dbReference type="ARBA" id="ARBA00022692"/>
    </source>
</evidence>
<evidence type="ECO:0000256" key="6">
    <source>
        <dbReference type="ARBA" id="ARBA00023315"/>
    </source>
</evidence>
<feature type="transmembrane region" description="Helical" evidence="7">
    <location>
        <begin position="58"/>
        <end position="81"/>
    </location>
</feature>
<dbReference type="PANTHER" id="PTHR12246">
    <property type="entry name" value="PALMITOYLTRANSFERASE ZDHHC16"/>
    <property type="match status" value="1"/>
</dbReference>
<accession>A0A9P0IVF1</accession>
<name>A0A9P0IVF1_APHGO</name>
<dbReference type="PROSITE" id="PS50216">
    <property type="entry name" value="DHHC"/>
    <property type="match status" value="1"/>
</dbReference>
<dbReference type="InterPro" id="IPR039859">
    <property type="entry name" value="PFA4/ZDH16/20/ERF2-like"/>
</dbReference>
<dbReference type="Proteomes" id="UP001154329">
    <property type="component" value="Chromosome 1"/>
</dbReference>
<feature type="transmembrane region" description="Helical" evidence="7">
    <location>
        <begin position="21"/>
        <end position="46"/>
    </location>
</feature>
<dbReference type="EMBL" id="OU899034">
    <property type="protein sequence ID" value="CAH1715261.1"/>
    <property type="molecule type" value="Genomic_DNA"/>
</dbReference>
<proteinExistence type="inferred from homology"/>
<reference evidence="9" key="1">
    <citation type="submission" date="2022-02" db="EMBL/GenBank/DDBJ databases">
        <authorList>
            <person name="King R."/>
        </authorList>
    </citation>
    <scope>NUCLEOTIDE SEQUENCE</scope>
</reference>
<evidence type="ECO:0000256" key="4">
    <source>
        <dbReference type="ARBA" id="ARBA00022989"/>
    </source>
</evidence>
<protein>
    <recommendedName>
        <fullName evidence="7">Palmitoyltransferase</fullName>
        <ecNumber evidence="7">2.3.1.225</ecNumber>
    </recommendedName>
</protein>
<reference evidence="9" key="2">
    <citation type="submission" date="2022-10" db="EMBL/GenBank/DDBJ databases">
        <authorList>
            <consortium name="ENA_rothamsted_submissions"/>
            <consortium name="culmorum"/>
            <person name="King R."/>
        </authorList>
    </citation>
    <scope>NUCLEOTIDE SEQUENCE</scope>
</reference>
<evidence type="ECO:0000256" key="1">
    <source>
        <dbReference type="ARBA" id="ARBA00004141"/>
    </source>
</evidence>
<evidence type="ECO:0000313" key="10">
    <source>
        <dbReference type="Proteomes" id="UP001154329"/>
    </source>
</evidence>
<dbReference type="GO" id="GO:0016020">
    <property type="term" value="C:membrane"/>
    <property type="evidence" value="ECO:0007669"/>
    <property type="project" value="UniProtKB-SubCell"/>
</dbReference>
<comment type="catalytic activity">
    <reaction evidence="7">
        <text>L-cysteinyl-[protein] + hexadecanoyl-CoA = S-hexadecanoyl-L-cysteinyl-[protein] + CoA</text>
        <dbReference type="Rhea" id="RHEA:36683"/>
        <dbReference type="Rhea" id="RHEA-COMP:10131"/>
        <dbReference type="Rhea" id="RHEA-COMP:11032"/>
        <dbReference type="ChEBI" id="CHEBI:29950"/>
        <dbReference type="ChEBI" id="CHEBI:57287"/>
        <dbReference type="ChEBI" id="CHEBI:57379"/>
        <dbReference type="ChEBI" id="CHEBI:74151"/>
        <dbReference type="EC" id="2.3.1.225"/>
    </reaction>
</comment>
<keyword evidence="5 7" id="KW-0472">Membrane</keyword>
<keyword evidence="2 7" id="KW-0808">Transferase</keyword>
<evidence type="ECO:0000256" key="7">
    <source>
        <dbReference type="RuleBase" id="RU079119"/>
    </source>
</evidence>
<gene>
    <name evidence="9" type="ORF">APHIGO_LOCUS3106</name>
</gene>
<evidence type="ECO:0000256" key="5">
    <source>
        <dbReference type="ARBA" id="ARBA00023136"/>
    </source>
</evidence>
<dbReference type="InterPro" id="IPR001594">
    <property type="entry name" value="Palmitoyltrfase_DHHC"/>
</dbReference>
<dbReference type="EC" id="2.3.1.225" evidence="7"/>
<organism evidence="9 10">
    <name type="scientific">Aphis gossypii</name>
    <name type="common">Cotton aphid</name>
    <dbReference type="NCBI Taxonomy" id="80765"/>
    <lineage>
        <taxon>Eukaryota</taxon>
        <taxon>Metazoa</taxon>
        <taxon>Ecdysozoa</taxon>
        <taxon>Arthropoda</taxon>
        <taxon>Hexapoda</taxon>
        <taxon>Insecta</taxon>
        <taxon>Pterygota</taxon>
        <taxon>Neoptera</taxon>
        <taxon>Paraneoptera</taxon>
        <taxon>Hemiptera</taxon>
        <taxon>Sternorrhyncha</taxon>
        <taxon>Aphidomorpha</taxon>
        <taxon>Aphidoidea</taxon>
        <taxon>Aphididae</taxon>
        <taxon>Aphidini</taxon>
        <taxon>Aphis</taxon>
        <taxon>Aphis</taxon>
    </lineage>
</organism>
<feature type="transmembrane region" description="Helical" evidence="7">
    <location>
        <begin position="146"/>
        <end position="170"/>
    </location>
</feature>
<evidence type="ECO:0000259" key="8">
    <source>
        <dbReference type="Pfam" id="PF01529"/>
    </source>
</evidence>
<evidence type="ECO:0000313" key="9">
    <source>
        <dbReference type="EMBL" id="CAH1715261.1"/>
    </source>
</evidence>
<keyword evidence="4 7" id="KW-1133">Transmembrane helix</keyword>
<evidence type="ECO:0000256" key="2">
    <source>
        <dbReference type="ARBA" id="ARBA00022679"/>
    </source>
</evidence>